<name>A0A8A1LI02_AJEC8</name>
<dbReference type="EMBL" id="CP069104">
    <property type="protein sequence ID" value="QSS53130.1"/>
    <property type="molecule type" value="Genomic_DNA"/>
</dbReference>
<organism evidence="2 3">
    <name type="scientific">Ajellomyces capsulatus (strain H88)</name>
    <name type="common">Darling's disease fungus</name>
    <name type="synonym">Histoplasma capsulatum</name>
    <dbReference type="NCBI Taxonomy" id="544711"/>
    <lineage>
        <taxon>Eukaryota</taxon>
        <taxon>Fungi</taxon>
        <taxon>Dikarya</taxon>
        <taxon>Ascomycota</taxon>
        <taxon>Pezizomycotina</taxon>
        <taxon>Eurotiomycetes</taxon>
        <taxon>Eurotiomycetidae</taxon>
        <taxon>Onygenales</taxon>
        <taxon>Ajellomycetaceae</taxon>
        <taxon>Histoplasma</taxon>
    </lineage>
</organism>
<evidence type="ECO:0000313" key="2">
    <source>
        <dbReference type="EMBL" id="QSS53130.1"/>
    </source>
</evidence>
<keyword evidence="1" id="KW-0472">Membrane</keyword>
<reference evidence="2" key="1">
    <citation type="submission" date="2021-01" db="EMBL/GenBank/DDBJ databases">
        <title>Chromosome-level genome assembly of a human fungal pathogen reveals clustering of transcriptionally co-regulated genes.</title>
        <authorList>
            <person name="Voorhies M."/>
            <person name="Cohen S."/>
            <person name="Shea T.P."/>
            <person name="Petrus S."/>
            <person name="Munoz J.F."/>
            <person name="Poplawski S."/>
            <person name="Goldman W.E."/>
            <person name="Michael T."/>
            <person name="Cuomo C.A."/>
            <person name="Sil A."/>
            <person name="Beyhan S."/>
        </authorList>
    </citation>
    <scope>NUCLEOTIDE SEQUENCE</scope>
    <source>
        <strain evidence="2">H88</strain>
    </source>
</reference>
<proteinExistence type="predicted"/>
<protein>
    <submittedName>
        <fullName evidence="2">Uncharacterized protein</fullName>
    </submittedName>
</protein>
<dbReference type="Proteomes" id="UP000663419">
    <property type="component" value="Chromosome 3"/>
</dbReference>
<accession>A0A8A1LI02</accession>
<keyword evidence="1" id="KW-1133">Transmembrane helix</keyword>
<feature type="transmembrane region" description="Helical" evidence="1">
    <location>
        <begin position="25"/>
        <end position="51"/>
    </location>
</feature>
<evidence type="ECO:0000256" key="1">
    <source>
        <dbReference type="SAM" id="Phobius"/>
    </source>
</evidence>
<keyword evidence="1" id="KW-0812">Transmembrane</keyword>
<evidence type="ECO:0000313" key="3">
    <source>
        <dbReference type="Proteomes" id="UP000663419"/>
    </source>
</evidence>
<dbReference type="VEuPathDB" id="FungiDB:I7I53_00293"/>
<dbReference type="AlphaFoldDB" id="A0A8A1LI02"/>
<gene>
    <name evidence="2" type="ORF">I7I53_00293</name>
</gene>
<sequence>MQEPEPESLARMGCGVLISARDVCMYVLVVGYVWAMNAYAVWSTLIGYNGVHVGSKQMPKRTRQQRQLRLQPLTPLLSVRFTMCDNI</sequence>